<protein>
    <recommendedName>
        <fullName evidence="3">Secreted protein</fullName>
    </recommendedName>
</protein>
<evidence type="ECO:0000313" key="1">
    <source>
        <dbReference type="EMBL" id="GIE18173.1"/>
    </source>
</evidence>
<dbReference type="EMBL" id="BOMN01000015">
    <property type="protein sequence ID" value="GIE18173.1"/>
    <property type="molecule type" value="Genomic_DNA"/>
</dbReference>
<evidence type="ECO:0000313" key="2">
    <source>
        <dbReference type="Proteomes" id="UP000603200"/>
    </source>
</evidence>
<reference evidence="1 2" key="1">
    <citation type="submission" date="2021-01" db="EMBL/GenBank/DDBJ databases">
        <title>Whole genome shotgun sequence of Actinoplanes humidus NBRC 14915.</title>
        <authorList>
            <person name="Komaki H."/>
            <person name="Tamura T."/>
        </authorList>
    </citation>
    <scope>NUCLEOTIDE SEQUENCE [LARGE SCALE GENOMIC DNA]</scope>
    <source>
        <strain evidence="1 2">NBRC 14915</strain>
    </source>
</reference>
<gene>
    <name evidence="1" type="ORF">Ahu01nite_012750</name>
</gene>
<accession>A0ABQ3ZI79</accession>
<name>A0ABQ3ZI79_9ACTN</name>
<evidence type="ECO:0008006" key="3">
    <source>
        <dbReference type="Google" id="ProtNLM"/>
    </source>
</evidence>
<proteinExistence type="predicted"/>
<sequence>MEVRVSLGGALLAEAFGVQAILAPRATVLVLAAELVPGGGIVARPRPVAHCRHLRRIEYLQLPHAPIILPRP</sequence>
<organism evidence="1 2">
    <name type="scientific">Winogradskya humida</name>
    <dbReference type="NCBI Taxonomy" id="113566"/>
    <lineage>
        <taxon>Bacteria</taxon>
        <taxon>Bacillati</taxon>
        <taxon>Actinomycetota</taxon>
        <taxon>Actinomycetes</taxon>
        <taxon>Micromonosporales</taxon>
        <taxon>Micromonosporaceae</taxon>
        <taxon>Winogradskya</taxon>
    </lineage>
</organism>
<comment type="caution">
    <text evidence="1">The sequence shown here is derived from an EMBL/GenBank/DDBJ whole genome shotgun (WGS) entry which is preliminary data.</text>
</comment>
<dbReference type="Proteomes" id="UP000603200">
    <property type="component" value="Unassembled WGS sequence"/>
</dbReference>
<keyword evidence="2" id="KW-1185">Reference proteome</keyword>